<protein>
    <submittedName>
        <fullName evidence="2">Uncharacterized protein</fullName>
    </submittedName>
</protein>
<evidence type="ECO:0000313" key="4">
    <source>
        <dbReference type="Proteomes" id="UP000402241"/>
    </source>
</evidence>
<reference evidence="3 4" key="1">
    <citation type="submission" date="2019-10" db="EMBL/GenBank/DDBJ databases">
        <title>Genome Sequence of Micromonospora terminaliae DSM 101760.</title>
        <authorList>
            <person name="Guo L."/>
        </authorList>
    </citation>
    <scope>NUCLEOTIDE SEQUENCE [LARGE SCALE GENOMIC DNA]</scope>
    <source>
        <strain evidence="3 4">DSM 101760</strain>
    </source>
</reference>
<proteinExistence type="predicted"/>
<evidence type="ECO:0000313" key="3">
    <source>
        <dbReference type="EMBL" id="QGL46179.1"/>
    </source>
</evidence>
<dbReference type="Proteomes" id="UP000402241">
    <property type="component" value="Chromosome"/>
</dbReference>
<dbReference type="EMBL" id="CP045309">
    <property type="protein sequence ID" value="QGL46179.1"/>
    <property type="molecule type" value="Genomic_DNA"/>
</dbReference>
<accession>A0AAJ2ZKG7</accession>
<evidence type="ECO:0000313" key="5">
    <source>
        <dbReference type="Proteomes" id="UP000477779"/>
    </source>
</evidence>
<keyword evidence="1" id="KW-1133">Transmembrane helix</keyword>
<keyword evidence="4" id="KW-1185">Reference proteome</keyword>
<dbReference type="AlphaFoldDB" id="A0AAJ2ZKG7"/>
<feature type="transmembrane region" description="Helical" evidence="1">
    <location>
        <begin position="62"/>
        <end position="84"/>
    </location>
</feature>
<gene>
    <name evidence="2" type="ORF">G3561_29255</name>
    <name evidence="3" type="ORF">GCE86_03425</name>
</gene>
<dbReference type="EMBL" id="JAAHBZ010000019">
    <property type="protein sequence ID" value="NES31633.1"/>
    <property type="molecule type" value="Genomic_DNA"/>
</dbReference>
<dbReference type="RefSeq" id="WP_154225550.1">
    <property type="nucleotide sequence ID" value="NZ_CP045309.1"/>
</dbReference>
<keyword evidence="1" id="KW-0812">Transmembrane</keyword>
<name>A0AAJ2ZKG7_9ACTN</name>
<organism evidence="2 5">
    <name type="scientific">Micromonospora terminaliae</name>
    <dbReference type="NCBI Taxonomy" id="1914461"/>
    <lineage>
        <taxon>Bacteria</taxon>
        <taxon>Bacillati</taxon>
        <taxon>Actinomycetota</taxon>
        <taxon>Actinomycetes</taxon>
        <taxon>Micromonosporales</taxon>
        <taxon>Micromonosporaceae</taxon>
        <taxon>Micromonospora</taxon>
    </lineage>
</organism>
<dbReference type="Proteomes" id="UP000477779">
    <property type="component" value="Unassembled WGS sequence"/>
</dbReference>
<keyword evidence="1" id="KW-0472">Membrane</keyword>
<reference evidence="2 5" key="2">
    <citation type="submission" date="2020-02" db="EMBL/GenBank/DDBJ databases">
        <title>WGS of Micromonospora spp. isolated from hot spring.</title>
        <authorList>
            <person name="Thawai C."/>
        </authorList>
    </citation>
    <scope>NUCLEOTIDE SEQUENCE [LARGE SCALE GENOMIC DNA]</scope>
    <source>
        <strain evidence="2 5">TMS7</strain>
    </source>
</reference>
<sequence length="364" mass="39863">MTEEHLDRMVRDADPYRPGVIGHLDGAEQALLEEIMSEPTPDRVAEAPQPRSRARRGLVRRLAGPLTAAAALVGILAVVTVHGAPPENRQAAPTETAGPAGAKPTTSIAFSPVALKAAEENPRLLIDEPGWKVTTVYGFAEKQGTIAFRNDEQQLDMNWYPADQYDGYHADRLRVSAPEAVKVDGWPGDLIRYGAEDFAVMLRPRDGVFVELRAGGGDRAEFDRLLTHVVRVDVRTWLAALPPEIVTPARVDERATIVLADIPLPPNFDKAALRDLGTNDAYQFGAQVTSRVGCAWIAEWQRAKRAGDDAALRRAADALRSSHKWQVLHQMNDEGDWPEVFWETADEVAAGNVPRGYEGALGCE</sequence>
<evidence type="ECO:0000256" key="1">
    <source>
        <dbReference type="SAM" id="Phobius"/>
    </source>
</evidence>
<evidence type="ECO:0000313" key="2">
    <source>
        <dbReference type="EMBL" id="NES31633.1"/>
    </source>
</evidence>